<dbReference type="AlphaFoldDB" id="A0A430FH76"/>
<protein>
    <submittedName>
        <fullName evidence="1">Uncharacterized protein</fullName>
    </submittedName>
</protein>
<dbReference type="EMBL" id="QXGL01000005">
    <property type="protein sequence ID" value="RSX52233.1"/>
    <property type="molecule type" value="Genomic_DNA"/>
</dbReference>
<reference evidence="1 2" key="1">
    <citation type="submission" date="2018-09" db="EMBL/GenBank/DDBJ databases">
        <title>Characterization of the phylogenetic diversity of five novel species belonging to the genus Bifidobacterium.</title>
        <authorList>
            <person name="Lugli G.A."/>
            <person name="Duranti S."/>
            <person name="Milani C."/>
        </authorList>
    </citation>
    <scope>NUCLEOTIDE SEQUENCE [LARGE SCALE GENOMIC DNA]</scope>
    <source>
        <strain evidence="1 2">2034B</strain>
    </source>
</reference>
<comment type="caution">
    <text evidence="1">The sequence shown here is derived from an EMBL/GenBank/DDBJ whole genome shotgun (WGS) entry which is preliminary data.</text>
</comment>
<proteinExistence type="predicted"/>
<accession>A0A430FH76</accession>
<evidence type="ECO:0000313" key="2">
    <source>
        <dbReference type="Proteomes" id="UP000287533"/>
    </source>
</evidence>
<dbReference type="Proteomes" id="UP000287533">
    <property type="component" value="Unassembled WGS sequence"/>
</dbReference>
<keyword evidence="2" id="KW-1185">Reference proteome</keyword>
<evidence type="ECO:0000313" key="1">
    <source>
        <dbReference type="EMBL" id="RSX52233.1"/>
    </source>
</evidence>
<sequence>MARKLRSLERKPQDSALPEISLDVALRVHRRIRRYGESEYYEGSISDEEIAEILGQSPRSGTLKGKIHALCKYGLCERTDKLNKMTPLGMRLAEDNSLVDLLAAFKHYAPFSEVYGALPEDVPVDLNIFLNETEHSFRYSEKLEEFSRLFIRSAVNTGILKQTEDSKILKQVLPILAERQQNSSEGNTVVAQARAIDTKKHGGTFGEYAFEIPGVEITISVRSDVVLPPEFYVDMGRFIECERNRLEALTKFDSKQVDAHGH</sequence>
<dbReference type="RefSeq" id="WP_125981734.1">
    <property type="nucleotide sequence ID" value="NZ_QXGL01000005.1"/>
</dbReference>
<gene>
    <name evidence="1" type="ORF">D2E25_1646</name>
</gene>
<name>A0A430FH76_9BIFI</name>
<organism evidence="1 2">
    <name type="scientific">Bifidobacterium goeldii</name>
    <dbReference type="NCBI Taxonomy" id="2306975"/>
    <lineage>
        <taxon>Bacteria</taxon>
        <taxon>Bacillati</taxon>
        <taxon>Actinomycetota</taxon>
        <taxon>Actinomycetes</taxon>
        <taxon>Bifidobacteriales</taxon>
        <taxon>Bifidobacteriaceae</taxon>
        <taxon>Bifidobacterium</taxon>
    </lineage>
</organism>